<feature type="transmembrane region" description="Helical" evidence="1">
    <location>
        <begin position="174"/>
        <end position="199"/>
    </location>
</feature>
<feature type="transmembrane region" description="Helical" evidence="1">
    <location>
        <begin position="279"/>
        <end position="297"/>
    </location>
</feature>
<feature type="transmembrane region" description="Helical" evidence="1">
    <location>
        <begin position="52"/>
        <end position="74"/>
    </location>
</feature>
<feature type="transmembrane region" description="Helical" evidence="1">
    <location>
        <begin position="251"/>
        <end position="267"/>
    </location>
</feature>
<organism evidence="3 4">
    <name type="scientific">Candidatus Desulfovibrio kirbyi</name>
    <dbReference type="NCBI Taxonomy" id="2696086"/>
    <lineage>
        <taxon>Bacteria</taxon>
        <taxon>Pseudomonadati</taxon>
        <taxon>Thermodesulfobacteriota</taxon>
        <taxon>Desulfovibrionia</taxon>
        <taxon>Desulfovibrionales</taxon>
        <taxon>Desulfovibrionaceae</taxon>
        <taxon>Desulfovibrio</taxon>
    </lineage>
</organism>
<proteinExistence type="predicted"/>
<evidence type="ECO:0000313" key="3">
    <source>
        <dbReference type="EMBL" id="GFH63451.1"/>
    </source>
</evidence>
<keyword evidence="1" id="KW-0472">Membrane</keyword>
<feature type="transmembrane region" description="Helical" evidence="1">
    <location>
        <begin position="94"/>
        <end position="113"/>
    </location>
</feature>
<dbReference type="PANTHER" id="PTHR22911">
    <property type="entry name" value="ACYL-MALONYL CONDENSING ENZYME-RELATED"/>
    <property type="match status" value="1"/>
</dbReference>
<comment type="caution">
    <text evidence="3">The sequence shown here is derived from an EMBL/GenBank/DDBJ whole genome shotgun (WGS) entry which is preliminary data.</text>
</comment>
<evidence type="ECO:0000256" key="1">
    <source>
        <dbReference type="SAM" id="Phobius"/>
    </source>
</evidence>
<dbReference type="EMBL" id="BLLL01000019">
    <property type="protein sequence ID" value="GFH63451.1"/>
    <property type="molecule type" value="Genomic_DNA"/>
</dbReference>
<dbReference type="SUPFAM" id="SSF103481">
    <property type="entry name" value="Multidrug resistance efflux transporter EmrE"/>
    <property type="match status" value="2"/>
</dbReference>
<sequence length="333" mass="35350">MTAPDAAGKTLSFMWKGLLLALLSGVIFSLDGIVIGQSTHYPPFDRKDILLLVALASAGIHDICAACLITLYNWRCGRLRELGRSLASRPGKSVLIGSILGAMLGMGGYMTGLQLAGPAYTLPITTLYPAVAAICALFVLKENIPPRGWIGLILCVSGAVLVGYVPPAGLTGAYFYWGIAFAGIAALGWGTEGVCITSAMDFVEPEIALNMYYLTSVLFYLGLAVPCASMFLEIELTDVSGLFLRSGGTKILALAGAVCLCSYLCWYKSMNMIGVSRAMSLNIGYALWGILFSALFAEVELTGTLIVGSVIIFAGMCLVIGNPRKILSLRRVE</sequence>
<dbReference type="Proteomes" id="UP000505077">
    <property type="component" value="Unassembled WGS sequence"/>
</dbReference>
<dbReference type="Pfam" id="PF00892">
    <property type="entry name" value="EamA"/>
    <property type="match status" value="2"/>
</dbReference>
<feature type="domain" description="EamA" evidence="2">
    <location>
        <begin position="16"/>
        <end position="163"/>
    </location>
</feature>
<feature type="transmembrane region" description="Helical" evidence="1">
    <location>
        <begin position="149"/>
        <end position="168"/>
    </location>
</feature>
<dbReference type="AlphaFoldDB" id="A0A6L2R7B3"/>
<dbReference type="InterPro" id="IPR037185">
    <property type="entry name" value="EmrE-like"/>
</dbReference>
<dbReference type="GO" id="GO:0016020">
    <property type="term" value="C:membrane"/>
    <property type="evidence" value="ECO:0007669"/>
    <property type="project" value="InterPro"/>
</dbReference>
<keyword evidence="1" id="KW-0812">Transmembrane</keyword>
<evidence type="ECO:0000313" key="4">
    <source>
        <dbReference type="Proteomes" id="UP000505077"/>
    </source>
</evidence>
<feature type="domain" description="EamA" evidence="2">
    <location>
        <begin position="177"/>
        <end position="320"/>
    </location>
</feature>
<protein>
    <submittedName>
        <fullName evidence="3">EamA/RhaT family transporter</fullName>
    </submittedName>
</protein>
<reference evidence="3 4" key="1">
    <citation type="journal article" date="2020" name="ISME J.">
        <title>Parallel Reductive Genome Evolution in Desulfovibrio Ectosymbionts Independently Acquired by Trichonympha Protists in the Termite Gut.</title>
        <authorList>
            <person name="Takeuchi M."/>
            <person name="Kuwahara H."/>
            <person name="Murakami T."/>
            <person name="Takahashi K."/>
            <person name="Kajitani R."/>
            <person name="Toyoda A."/>
            <person name="Itoh T."/>
            <person name="Ohkuma M."/>
            <person name="Hongoh Y."/>
        </authorList>
    </citation>
    <scope>NUCLEOTIDE SEQUENCE [LARGE SCALE GENOMIC DNA]</scope>
    <source>
        <strain evidence="3">ZnDsv-02</strain>
    </source>
</reference>
<accession>A0A6L2R7B3</accession>
<gene>
    <name evidence="3" type="ORF">ZNDK_1222</name>
</gene>
<feature type="transmembrane region" description="Helical" evidence="1">
    <location>
        <begin position="119"/>
        <end position="140"/>
    </location>
</feature>
<dbReference type="PANTHER" id="PTHR22911:SF137">
    <property type="entry name" value="SOLUTE CARRIER FAMILY 35 MEMBER G2-RELATED"/>
    <property type="match status" value="1"/>
</dbReference>
<name>A0A6L2R7B3_9BACT</name>
<dbReference type="Gene3D" id="1.10.3730.20">
    <property type="match status" value="1"/>
</dbReference>
<feature type="transmembrane region" description="Helical" evidence="1">
    <location>
        <begin position="303"/>
        <end position="321"/>
    </location>
</feature>
<feature type="transmembrane region" description="Helical" evidence="1">
    <location>
        <begin position="211"/>
        <end position="231"/>
    </location>
</feature>
<keyword evidence="1" id="KW-1133">Transmembrane helix</keyword>
<evidence type="ECO:0000259" key="2">
    <source>
        <dbReference type="Pfam" id="PF00892"/>
    </source>
</evidence>
<dbReference type="InterPro" id="IPR000620">
    <property type="entry name" value="EamA_dom"/>
</dbReference>